<evidence type="ECO:0000313" key="4">
    <source>
        <dbReference type="Proteomes" id="UP000092839"/>
    </source>
</evidence>
<evidence type="ECO:0000256" key="1">
    <source>
        <dbReference type="SAM" id="Phobius"/>
    </source>
</evidence>
<accession>A0A1B1UPG1</accession>
<sequence>MPPSTASKTNILRRFGRNRKGAAAVEFALVAPIFFAVLFAIIELALVFFASQILETVTQDSARLVMTGQAQGASLTKEQFKDAVCGKLTVMFDCANGVSIDVRSYPSFAGVNIDEPIDSSSKTFINDMKYCPGKDGDVVVVRLFYPWPVFVTGLGFNLTNMVGGKRLLTATAAFQNEPFPTGGTTCS</sequence>
<dbReference type="Pfam" id="PF07811">
    <property type="entry name" value="TadE"/>
    <property type="match status" value="1"/>
</dbReference>
<dbReference type="KEGG" id="bic:LMTR13_35235"/>
<evidence type="ECO:0000259" key="2">
    <source>
        <dbReference type="Pfam" id="PF07811"/>
    </source>
</evidence>
<gene>
    <name evidence="3" type="ORF">LMTR13_35235</name>
</gene>
<feature type="transmembrane region" description="Helical" evidence="1">
    <location>
        <begin position="21"/>
        <end position="49"/>
    </location>
</feature>
<keyword evidence="1" id="KW-0812">Transmembrane</keyword>
<keyword evidence="1" id="KW-1133">Transmembrane helix</keyword>
<dbReference type="OrthoDB" id="7349713at2"/>
<keyword evidence="1" id="KW-0472">Membrane</keyword>
<evidence type="ECO:0000313" key="3">
    <source>
        <dbReference type="EMBL" id="ANW04605.1"/>
    </source>
</evidence>
<organism evidence="3 4">
    <name type="scientific">Bradyrhizobium icense</name>
    <dbReference type="NCBI Taxonomy" id="1274631"/>
    <lineage>
        <taxon>Bacteria</taxon>
        <taxon>Pseudomonadati</taxon>
        <taxon>Pseudomonadota</taxon>
        <taxon>Alphaproteobacteria</taxon>
        <taxon>Hyphomicrobiales</taxon>
        <taxon>Nitrobacteraceae</taxon>
        <taxon>Bradyrhizobium</taxon>
    </lineage>
</organism>
<dbReference type="AlphaFoldDB" id="A0A1B1UPG1"/>
<name>A0A1B1UPG1_9BRAD</name>
<reference evidence="3 4" key="1">
    <citation type="submission" date="2016-07" db="EMBL/GenBank/DDBJ databases">
        <title>Complete genome sequence of Bradyrhizobium icense LMTR 13T, a potential inoculant strain isolated from lima bean (Phaseolus lunatus) in Peru.</title>
        <authorList>
            <person name="Ormeno-Orrillo E."/>
            <person name="Duran D."/>
            <person name="Rogel M.A."/>
            <person name="Rey L."/>
            <person name="Imperial J."/>
            <person name="Ruiz-Argueso T."/>
            <person name="Martinez-Romero E."/>
        </authorList>
    </citation>
    <scope>NUCLEOTIDE SEQUENCE [LARGE SCALE GENOMIC DNA]</scope>
    <source>
        <strain evidence="3 4">LMTR 13</strain>
    </source>
</reference>
<keyword evidence="4" id="KW-1185">Reference proteome</keyword>
<feature type="domain" description="TadE-like" evidence="2">
    <location>
        <begin position="21"/>
        <end position="63"/>
    </location>
</feature>
<dbReference type="STRING" id="1274631.LMTR13_35235"/>
<dbReference type="EMBL" id="CP016428">
    <property type="protein sequence ID" value="ANW04605.1"/>
    <property type="molecule type" value="Genomic_DNA"/>
</dbReference>
<dbReference type="InterPro" id="IPR012495">
    <property type="entry name" value="TadE-like_dom"/>
</dbReference>
<dbReference type="RefSeq" id="WP_065731747.1">
    <property type="nucleotide sequence ID" value="NZ_CP016428.1"/>
</dbReference>
<proteinExistence type="predicted"/>
<dbReference type="Proteomes" id="UP000092839">
    <property type="component" value="Chromosome"/>
</dbReference>
<protein>
    <submittedName>
        <fullName evidence="3">Pilus assembly protein TadG</fullName>
    </submittedName>
</protein>